<evidence type="ECO:0000313" key="6">
    <source>
        <dbReference type="WBParaSite" id="HNAJ_0000129601-mRNA-1"/>
    </source>
</evidence>
<protein>
    <recommendedName>
        <fullName evidence="1">Splicing factor 45</fullName>
    </recommendedName>
    <alternativeName>
        <fullName evidence="1">RNA-binding motif protein 17</fullName>
    </alternativeName>
</protein>
<dbReference type="GO" id="GO:0005654">
    <property type="term" value="C:nucleoplasm"/>
    <property type="evidence" value="ECO:0007669"/>
    <property type="project" value="UniProtKB-UniRule"/>
</dbReference>
<comment type="function">
    <text evidence="1">Splice factor that binds to the single-stranded 3'AG at the exon/intron border and promotes its utilization in the second catalytic step. Involved in the regulation of alternative splicing and the utilization of cryptic splice sites.</text>
</comment>
<dbReference type="InterPro" id="IPR000467">
    <property type="entry name" value="G_patch_dom"/>
</dbReference>
<feature type="domain" description="G-patch" evidence="3">
    <location>
        <begin position="287"/>
        <end position="327"/>
    </location>
</feature>
<dbReference type="WBParaSite" id="HNAJ_0000129601-mRNA-1">
    <property type="protein sequence ID" value="HNAJ_0000129601-mRNA-1"/>
    <property type="gene ID" value="HNAJ_0000129601"/>
</dbReference>
<dbReference type="GO" id="GO:0045292">
    <property type="term" value="P:mRNA cis splicing, via spliceosome"/>
    <property type="evidence" value="ECO:0007669"/>
    <property type="project" value="UniProtKB-UniRule"/>
</dbReference>
<proteinExistence type="predicted"/>
<dbReference type="InterPro" id="IPR040052">
    <property type="entry name" value="RBM17"/>
</dbReference>
<sequence length="445" mass="46663">MSSLYDDLDDVELSKGESGSSSWVLGGTAGAPSVTSSTTTGIGRLVASASGGMATPGGYSSMQMMQSHMAIKRAQGRRGSGNDFNSRNTVVPVLDNRRGGGGTSAEGSYRFNQMTGKMERVAASATSNSSTSTSQFSSGLLYGEPSLSLGVADEYNPLCPNDYEELARLKREKRTDRPPRDSHGPSNAPSGFSRRPALSGSESDSDDSSNDSDNRVRGPHHRKRPPPPPPSRAAIAPPSSLLEDVIVAPGSDTVGKTSGTNVTSSGDIDGEALDDAVAQGAAGSYGINAVAAKMMARMGYRQGQGLGKEGQGMASALVVEKTSRHGGKILHEKDLQRLQEAESAAAMSTGGFSEQLAMSGSLPPNATEVLLLQNMCGGPSEVDDDLEPEIKEECAKYGEVISCMIFQLEDAGDGPESVRIFVEFKEKEAAAREPLTGVSRSLHYR</sequence>
<dbReference type="OrthoDB" id="5411533at2759"/>
<dbReference type="PANTHER" id="PTHR13288">
    <property type="entry name" value="SPLICING FACTOR 45 SPF45"/>
    <property type="match status" value="1"/>
</dbReference>
<gene>
    <name evidence="4" type="ORF">HNAJ_LOCUS1296</name>
</gene>
<dbReference type="GO" id="GO:0000380">
    <property type="term" value="P:alternative mRNA splicing, via spliceosome"/>
    <property type="evidence" value="ECO:0007669"/>
    <property type="project" value="TreeGrafter"/>
</dbReference>
<accession>A0A158QH23</accession>
<evidence type="ECO:0000259" key="3">
    <source>
        <dbReference type="PROSITE" id="PS50174"/>
    </source>
</evidence>
<feature type="region of interest" description="Disordered" evidence="2">
    <location>
        <begin position="72"/>
        <end position="111"/>
    </location>
</feature>
<reference evidence="4 5" key="2">
    <citation type="submission" date="2018-11" db="EMBL/GenBank/DDBJ databases">
        <authorList>
            <consortium name="Pathogen Informatics"/>
        </authorList>
    </citation>
    <scope>NUCLEOTIDE SEQUENCE [LARGE SCALE GENOMIC DNA]</scope>
</reference>
<evidence type="ECO:0000313" key="5">
    <source>
        <dbReference type="Proteomes" id="UP000278807"/>
    </source>
</evidence>
<reference evidence="6" key="1">
    <citation type="submission" date="2016-04" db="UniProtKB">
        <authorList>
            <consortium name="WormBaseParasite"/>
        </authorList>
    </citation>
    <scope>IDENTIFICATION</scope>
</reference>
<dbReference type="PIRSF" id="PIRSF031066">
    <property type="entry name" value="Splicing_factor_SPF45"/>
    <property type="match status" value="1"/>
</dbReference>
<keyword evidence="1" id="KW-0694">RNA-binding</keyword>
<dbReference type="PROSITE" id="PS50174">
    <property type="entry name" value="G_PATCH"/>
    <property type="match status" value="1"/>
</dbReference>
<feature type="region of interest" description="Disordered" evidence="2">
    <location>
        <begin position="1"/>
        <end position="39"/>
    </location>
</feature>
<keyword evidence="1" id="KW-0507">mRNA processing</keyword>
<dbReference type="GO" id="GO:0071011">
    <property type="term" value="C:precatalytic spliceosome"/>
    <property type="evidence" value="ECO:0007669"/>
    <property type="project" value="TreeGrafter"/>
</dbReference>
<keyword evidence="5" id="KW-1185">Reference proteome</keyword>
<dbReference type="STRING" id="102285.A0A158QH23"/>
<name>A0A158QH23_RODNA</name>
<keyword evidence="1" id="KW-0747">Spliceosome</keyword>
<evidence type="ECO:0000256" key="2">
    <source>
        <dbReference type="SAM" id="MobiDB-lite"/>
    </source>
</evidence>
<comment type="subcellular location">
    <subcellularLocation>
        <location evidence="1">Nucleus</location>
    </subcellularLocation>
</comment>
<evidence type="ECO:0000313" key="4">
    <source>
        <dbReference type="EMBL" id="VDN97155.1"/>
    </source>
</evidence>
<dbReference type="Pfam" id="PF01585">
    <property type="entry name" value="G-patch"/>
    <property type="match status" value="1"/>
</dbReference>
<dbReference type="Proteomes" id="UP000278807">
    <property type="component" value="Unassembled WGS sequence"/>
</dbReference>
<dbReference type="AlphaFoldDB" id="A0A158QH23"/>
<dbReference type="InterPro" id="IPR012677">
    <property type="entry name" value="Nucleotide-bd_a/b_plait_sf"/>
</dbReference>
<keyword evidence="1" id="KW-0539">Nucleus</keyword>
<organism evidence="6">
    <name type="scientific">Rodentolepis nana</name>
    <name type="common">Dwarf tapeworm</name>
    <name type="synonym">Hymenolepis nana</name>
    <dbReference type="NCBI Taxonomy" id="102285"/>
    <lineage>
        <taxon>Eukaryota</taxon>
        <taxon>Metazoa</taxon>
        <taxon>Spiralia</taxon>
        <taxon>Lophotrochozoa</taxon>
        <taxon>Platyhelminthes</taxon>
        <taxon>Cestoda</taxon>
        <taxon>Eucestoda</taxon>
        <taxon>Cyclophyllidea</taxon>
        <taxon>Hymenolepididae</taxon>
        <taxon>Rodentolepis</taxon>
    </lineage>
</organism>
<comment type="subunit">
    <text evidence="1">Associates with the spliceosome.</text>
</comment>
<dbReference type="GO" id="GO:0003723">
    <property type="term" value="F:RNA binding"/>
    <property type="evidence" value="ECO:0007669"/>
    <property type="project" value="UniProtKB-UniRule"/>
</dbReference>
<dbReference type="SMART" id="SM00443">
    <property type="entry name" value="G_patch"/>
    <property type="match status" value="1"/>
</dbReference>
<dbReference type="Gene3D" id="3.30.70.330">
    <property type="match status" value="1"/>
</dbReference>
<feature type="compositionally biased region" description="Basic and acidic residues" evidence="2">
    <location>
        <begin position="171"/>
        <end position="183"/>
    </location>
</feature>
<feature type="compositionally biased region" description="Acidic residues" evidence="2">
    <location>
        <begin position="1"/>
        <end position="11"/>
    </location>
</feature>
<keyword evidence="1" id="KW-0508">mRNA splicing</keyword>
<feature type="region of interest" description="Disordered" evidence="2">
    <location>
        <begin position="171"/>
        <end position="236"/>
    </location>
</feature>
<evidence type="ECO:0000256" key="1">
    <source>
        <dbReference type="PIRNR" id="PIRNR031066"/>
    </source>
</evidence>
<dbReference type="EMBL" id="UZAE01000485">
    <property type="protein sequence ID" value="VDN97155.1"/>
    <property type="molecule type" value="Genomic_DNA"/>
</dbReference>
<dbReference type="PANTHER" id="PTHR13288:SF8">
    <property type="entry name" value="SPLICING FACTOR 45"/>
    <property type="match status" value="1"/>
</dbReference>